<accession>A0A9N9YP98</accession>
<feature type="compositionally biased region" description="Basic and acidic residues" evidence="1">
    <location>
        <begin position="106"/>
        <end position="118"/>
    </location>
</feature>
<feature type="region of interest" description="Disordered" evidence="1">
    <location>
        <begin position="195"/>
        <end position="214"/>
    </location>
</feature>
<name>A0A9N9YP98_9HYPO</name>
<gene>
    <name evidence="2" type="ORF">CRHIZ90672A_00008363</name>
</gene>
<sequence>MFAQGKVIQPTLDQQLDQLLDKDPKITPRAEISRDNDPSKHPGITVQATISSTHHDLLPAATEIPTNVNSDEPEDFDDHNDTGTNSDGLEDSNNEDNISTNSDEPDYSKDIEVEKDSEISANPNSKELEEFNDPAAIVSKDIEWAVDEKQGLLGARRLGEEWEFLTPFETTFEPDHKLLNCEELIQKFNADYGPSKRLGTTRSVEPRDPEKESIYPIDKEGFVGREYVDGELRD</sequence>
<dbReference type="Proteomes" id="UP000696573">
    <property type="component" value="Unassembled WGS sequence"/>
</dbReference>
<evidence type="ECO:0000313" key="2">
    <source>
        <dbReference type="EMBL" id="CAH0025662.1"/>
    </source>
</evidence>
<keyword evidence="3" id="KW-1185">Reference proteome</keyword>
<dbReference type="EMBL" id="CABFNQ020000715">
    <property type="protein sequence ID" value="CAH0025662.1"/>
    <property type="molecule type" value="Genomic_DNA"/>
</dbReference>
<feature type="region of interest" description="Disordered" evidence="1">
    <location>
        <begin position="16"/>
        <end position="133"/>
    </location>
</feature>
<evidence type="ECO:0000313" key="3">
    <source>
        <dbReference type="Proteomes" id="UP000696573"/>
    </source>
</evidence>
<organism evidence="2 3">
    <name type="scientific">Clonostachys rhizophaga</name>
    <dbReference type="NCBI Taxonomy" id="160324"/>
    <lineage>
        <taxon>Eukaryota</taxon>
        <taxon>Fungi</taxon>
        <taxon>Dikarya</taxon>
        <taxon>Ascomycota</taxon>
        <taxon>Pezizomycotina</taxon>
        <taxon>Sordariomycetes</taxon>
        <taxon>Hypocreomycetidae</taxon>
        <taxon>Hypocreales</taxon>
        <taxon>Bionectriaceae</taxon>
        <taxon>Clonostachys</taxon>
    </lineage>
</organism>
<comment type="caution">
    <text evidence="2">The sequence shown here is derived from an EMBL/GenBank/DDBJ whole genome shotgun (WGS) entry which is preliminary data.</text>
</comment>
<feature type="compositionally biased region" description="Basic and acidic residues" evidence="1">
    <location>
        <begin position="19"/>
        <end position="40"/>
    </location>
</feature>
<proteinExistence type="predicted"/>
<feature type="compositionally biased region" description="Basic and acidic residues" evidence="1">
    <location>
        <begin position="204"/>
        <end position="214"/>
    </location>
</feature>
<dbReference type="OrthoDB" id="10431125at2759"/>
<reference evidence="2" key="1">
    <citation type="submission" date="2021-10" db="EMBL/GenBank/DDBJ databases">
        <authorList>
            <person name="Piombo E."/>
        </authorList>
    </citation>
    <scope>NUCLEOTIDE SEQUENCE</scope>
</reference>
<dbReference type="AlphaFoldDB" id="A0A9N9YP98"/>
<protein>
    <submittedName>
        <fullName evidence="2">Uncharacterized protein</fullName>
    </submittedName>
</protein>
<evidence type="ECO:0000256" key="1">
    <source>
        <dbReference type="SAM" id="MobiDB-lite"/>
    </source>
</evidence>